<organism evidence="1">
    <name type="scientific">Arundo donax</name>
    <name type="common">Giant reed</name>
    <name type="synonym">Donax arundinaceus</name>
    <dbReference type="NCBI Taxonomy" id="35708"/>
    <lineage>
        <taxon>Eukaryota</taxon>
        <taxon>Viridiplantae</taxon>
        <taxon>Streptophyta</taxon>
        <taxon>Embryophyta</taxon>
        <taxon>Tracheophyta</taxon>
        <taxon>Spermatophyta</taxon>
        <taxon>Magnoliopsida</taxon>
        <taxon>Liliopsida</taxon>
        <taxon>Poales</taxon>
        <taxon>Poaceae</taxon>
        <taxon>PACMAD clade</taxon>
        <taxon>Arundinoideae</taxon>
        <taxon>Arundineae</taxon>
        <taxon>Arundo</taxon>
    </lineage>
</organism>
<protein>
    <submittedName>
        <fullName evidence="1">Uncharacterized protein</fullName>
    </submittedName>
</protein>
<accession>A0A0A8ZSR0</accession>
<evidence type="ECO:0000313" key="1">
    <source>
        <dbReference type="EMBL" id="JAD39805.1"/>
    </source>
</evidence>
<dbReference type="EMBL" id="GBRH01258090">
    <property type="protein sequence ID" value="JAD39805.1"/>
    <property type="molecule type" value="Transcribed_RNA"/>
</dbReference>
<reference evidence="1" key="2">
    <citation type="journal article" date="2015" name="Data Brief">
        <title>Shoot transcriptome of the giant reed, Arundo donax.</title>
        <authorList>
            <person name="Barrero R.A."/>
            <person name="Guerrero F.D."/>
            <person name="Moolhuijzen P."/>
            <person name="Goolsby J.A."/>
            <person name="Tidwell J."/>
            <person name="Bellgard S.E."/>
            <person name="Bellgard M.I."/>
        </authorList>
    </citation>
    <scope>NUCLEOTIDE SEQUENCE</scope>
    <source>
        <tissue evidence="1">Shoot tissue taken approximately 20 cm above the soil surface</tissue>
    </source>
</reference>
<reference evidence="1" key="1">
    <citation type="submission" date="2014-09" db="EMBL/GenBank/DDBJ databases">
        <authorList>
            <person name="Magalhaes I.L.F."/>
            <person name="Oliveira U."/>
            <person name="Santos F.R."/>
            <person name="Vidigal T.H.D.A."/>
            <person name="Brescovit A.D."/>
            <person name="Santos A.J."/>
        </authorList>
    </citation>
    <scope>NUCLEOTIDE SEQUENCE</scope>
    <source>
        <tissue evidence="1">Shoot tissue taken approximately 20 cm above the soil surface</tissue>
    </source>
</reference>
<proteinExistence type="predicted"/>
<name>A0A0A8ZSR0_ARUDO</name>
<sequence length="8" mass="1023">MLISFWQV</sequence>